<accession>W6TJY3</accession>
<gene>
    <name evidence="1" type="ORF">BDCR2A_01031</name>
</gene>
<comment type="caution">
    <text evidence="1">The sequence shown here is derived from an EMBL/GenBank/DDBJ whole genome shotgun (WGS) entry which is preliminary data.</text>
</comment>
<reference evidence="1 2" key="1">
    <citation type="submission" date="2013-12" db="EMBL/GenBank/DDBJ databases">
        <title>Comparative genomics of relapsing fever spirochetes.</title>
        <authorList>
            <person name="Schwan T.G."/>
            <person name="Raffel S.J."/>
            <person name="Porcella S.F."/>
        </authorList>
    </citation>
    <scope>NUCLEOTIDE SEQUENCE [LARGE SCALE GENOMIC DNA]</scope>
    <source>
        <strain evidence="1 2">CR2A</strain>
    </source>
</reference>
<dbReference type="GO" id="GO:0004615">
    <property type="term" value="F:phosphomannomutase activity"/>
    <property type="evidence" value="ECO:0007669"/>
    <property type="project" value="UniProtKB-EC"/>
</dbReference>
<dbReference type="Proteomes" id="UP000019148">
    <property type="component" value="Unassembled WGS sequence"/>
</dbReference>
<keyword evidence="1" id="KW-0413">Isomerase</keyword>
<organism evidence="1 2">
    <name type="scientific">Borrelia duttonii CR2A</name>
    <dbReference type="NCBI Taxonomy" id="1432657"/>
    <lineage>
        <taxon>Bacteria</taxon>
        <taxon>Pseudomonadati</taxon>
        <taxon>Spirochaetota</taxon>
        <taxon>Spirochaetia</taxon>
        <taxon>Spirochaetales</taxon>
        <taxon>Borreliaceae</taxon>
        <taxon>Borrelia</taxon>
    </lineage>
</organism>
<evidence type="ECO:0000313" key="1">
    <source>
        <dbReference type="EMBL" id="ETZ19058.1"/>
    </source>
</evidence>
<evidence type="ECO:0000313" key="2">
    <source>
        <dbReference type="Proteomes" id="UP000019148"/>
    </source>
</evidence>
<dbReference type="EC" id="5.4.2.2" evidence="1"/>
<dbReference type="Gene3D" id="3.30.310.50">
    <property type="entry name" value="Alpha-D-phosphohexomutase, C-terminal domain"/>
    <property type="match status" value="1"/>
</dbReference>
<dbReference type="SUPFAM" id="SSF55957">
    <property type="entry name" value="Phosphoglucomutase, C-terminal domain"/>
    <property type="match status" value="1"/>
</dbReference>
<dbReference type="EC" id="5.4.2.8" evidence="1"/>
<name>W6TJY3_9SPIR</name>
<dbReference type="PATRIC" id="fig|1432657.3.peg.1017"/>
<dbReference type="GO" id="GO:0004614">
    <property type="term" value="F:phosphoglucomutase activity"/>
    <property type="evidence" value="ECO:0007669"/>
    <property type="project" value="UniProtKB-EC"/>
</dbReference>
<dbReference type="AlphaFoldDB" id="W6TJY3"/>
<sequence>MYKEFGYYEDFTINKTFKETNGDFLREKLMLQFRNNITKEFAGLFIIKKLDYKTLKEIDMHGNIYTIKGYTHTTNAIKFLLENKIEITIRPSGTEAKIKFYISIYSRYEQKNSIFDIMNKIKMEIEKY</sequence>
<dbReference type="InterPro" id="IPR036900">
    <property type="entry name" value="A-D-PHexomutase_C_sf"/>
</dbReference>
<dbReference type="EMBL" id="AZIT01000001">
    <property type="protein sequence ID" value="ETZ19058.1"/>
    <property type="molecule type" value="Genomic_DNA"/>
</dbReference>
<protein>
    <submittedName>
        <fullName evidence="1">Phosphoglucomutase</fullName>
        <ecNumber evidence="1">5.4.2.2</ecNumber>
        <ecNumber evidence="1">5.4.2.8</ecNumber>
    </submittedName>
</protein>
<proteinExistence type="predicted"/>